<dbReference type="EMBL" id="BAABGN010000004">
    <property type="protein sequence ID" value="GAA4420715.1"/>
    <property type="molecule type" value="Genomic_DNA"/>
</dbReference>
<dbReference type="InterPro" id="IPR018060">
    <property type="entry name" value="HTH_AraC"/>
</dbReference>
<dbReference type="PANTHER" id="PTHR46796">
    <property type="entry name" value="HTH-TYPE TRANSCRIPTIONAL ACTIVATOR RHAS-RELATED"/>
    <property type="match status" value="1"/>
</dbReference>
<dbReference type="Proteomes" id="UP001500622">
    <property type="component" value="Unassembled WGS sequence"/>
</dbReference>
<dbReference type="InterPro" id="IPR009057">
    <property type="entry name" value="Homeodomain-like_sf"/>
</dbReference>
<reference evidence="7" key="2">
    <citation type="journal article" date="2019" name="Int. J. Syst. Evol. Microbiol.">
        <title>The Global Catalogue of Microorganisms (GCM) 10K type strain sequencing project: providing services to taxonomists for standard genome sequencing and annotation.</title>
        <authorList>
            <consortium name="The Broad Institute Genomics Platform"/>
            <consortium name="The Broad Institute Genome Sequencing Center for Infectious Disease"/>
            <person name="Wu L."/>
            <person name="Ma J."/>
        </authorList>
    </citation>
    <scope>NUCLEOTIDE SEQUENCE [LARGE SCALE GENOMIC DNA]</scope>
    <source>
        <strain evidence="7">JCM 17810</strain>
    </source>
</reference>
<evidence type="ECO:0000256" key="1">
    <source>
        <dbReference type="ARBA" id="ARBA00023015"/>
    </source>
</evidence>
<dbReference type="EMBL" id="BAABGN010000002">
    <property type="protein sequence ID" value="GAA4417128.1"/>
    <property type="molecule type" value="Genomic_DNA"/>
</dbReference>
<reference evidence="5" key="1">
    <citation type="journal article" date="2014" name="Int. J. Syst. Evol. Microbiol.">
        <title>Complete genome of a new Firmicutes species belonging to the dominant human colonic microbiota ('Ruminococcus bicirculans') reveals two chromosomes and a selective capacity to utilize plant glucans.</title>
        <authorList>
            <consortium name="NISC Comparative Sequencing Program"/>
            <person name="Wegmann U."/>
            <person name="Louis P."/>
            <person name="Goesmann A."/>
            <person name="Henrissat B."/>
            <person name="Duncan S.H."/>
            <person name="Flint H.J."/>
        </authorList>
    </citation>
    <scope>NUCLEOTIDE SEQUENCE</scope>
    <source>
        <strain evidence="5">JCM 17810</strain>
    </source>
</reference>
<dbReference type="InterPro" id="IPR046532">
    <property type="entry name" value="DUF6597"/>
</dbReference>
<dbReference type="InterPro" id="IPR020449">
    <property type="entry name" value="Tscrpt_reg_AraC-type_HTH"/>
</dbReference>
<evidence type="ECO:0000256" key="3">
    <source>
        <dbReference type="ARBA" id="ARBA00023163"/>
    </source>
</evidence>
<reference evidence="5" key="3">
    <citation type="submission" date="2023-12" db="EMBL/GenBank/DDBJ databases">
        <authorList>
            <person name="Sun Q."/>
            <person name="Inoue M."/>
        </authorList>
    </citation>
    <scope>NUCLEOTIDE SEQUENCE</scope>
    <source>
        <strain evidence="5">JCM 17810</strain>
    </source>
</reference>
<keyword evidence="3" id="KW-0804">Transcription</keyword>
<evidence type="ECO:0000313" key="6">
    <source>
        <dbReference type="EMBL" id="GAA4420715.1"/>
    </source>
</evidence>
<organism evidence="5 7">
    <name type="scientific">Georgenia halophila</name>
    <dbReference type="NCBI Taxonomy" id="620889"/>
    <lineage>
        <taxon>Bacteria</taxon>
        <taxon>Bacillati</taxon>
        <taxon>Actinomycetota</taxon>
        <taxon>Actinomycetes</taxon>
        <taxon>Micrococcales</taxon>
        <taxon>Bogoriellaceae</taxon>
        <taxon>Georgenia</taxon>
    </lineage>
</organism>
<proteinExistence type="predicted"/>
<evidence type="ECO:0000256" key="2">
    <source>
        <dbReference type="ARBA" id="ARBA00023125"/>
    </source>
</evidence>
<keyword evidence="2" id="KW-0238">DNA-binding</keyword>
<gene>
    <name evidence="5" type="ORF">GCM10023169_05320</name>
    <name evidence="6" type="ORF">GCM10023169_12930</name>
</gene>
<dbReference type="Gene3D" id="1.10.10.60">
    <property type="entry name" value="Homeodomain-like"/>
    <property type="match status" value="1"/>
</dbReference>
<accession>A0ABP8KUP4</accession>
<dbReference type="InterPro" id="IPR050204">
    <property type="entry name" value="AraC_XylS_family_regulators"/>
</dbReference>
<comment type="caution">
    <text evidence="5">The sequence shown here is derived from an EMBL/GenBank/DDBJ whole genome shotgun (WGS) entry which is preliminary data.</text>
</comment>
<dbReference type="Pfam" id="PF20240">
    <property type="entry name" value="DUF6597"/>
    <property type="match status" value="1"/>
</dbReference>
<evidence type="ECO:0000313" key="5">
    <source>
        <dbReference type="EMBL" id="GAA4417128.1"/>
    </source>
</evidence>
<protein>
    <submittedName>
        <fullName evidence="5">Helix-turn-helix domain-containing protein</fullName>
    </submittedName>
</protein>
<keyword evidence="7" id="KW-1185">Reference proteome</keyword>
<name>A0ABP8KUP4_9MICO</name>
<feature type="domain" description="HTH araC/xylS-type" evidence="4">
    <location>
        <begin position="193"/>
        <end position="293"/>
    </location>
</feature>
<dbReference type="SMART" id="SM00342">
    <property type="entry name" value="HTH_ARAC"/>
    <property type="match status" value="1"/>
</dbReference>
<dbReference type="SUPFAM" id="SSF46689">
    <property type="entry name" value="Homeodomain-like"/>
    <property type="match status" value="1"/>
</dbReference>
<evidence type="ECO:0000313" key="7">
    <source>
        <dbReference type="Proteomes" id="UP001500622"/>
    </source>
</evidence>
<evidence type="ECO:0000259" key="4">
    <source>
        <dbReference type="PROSITE" id="PS01124"/>
    </source>
</evidence>
<dbReference type="PROSITE" id="PS01124">
    <property type="entry name" value="HTH_ARAC_FAMILY_2"/>
    <property type="match status" value="1"/>
</dbReference>
<sequence>MSASLPTVWLVALEHSRHVRRPAGVLWPNAGTEVFETAQEPVPDPVSLVVDHYWWVSWRRDRVLPFRARVLGDPVAHLTVEDADGELHGHAMPAALVHGVVTRVFTVDLPVAGRVSGLAFRPGGLAALRDVDAGELTSRVVDASEVLGPGVAELRTAVLAEPDEPARLRLFLEYAAELLAPRLEQIADDPGYGTVREAVALMRGRGQVTLAPVASAVHVSPRTLQRLFAHYVGVSPLWVLRRYRLQDAARAIDSGDGADLADLAASLGFSDQAHFTRAFTGVIGVPPSRYRNGEPA</sequence>
<dbReference type="Pfam" id="PF12833">
    <property type="entry name" value="HTH_18"/>
    <property type="match status" value="1"/>
</dbReference>
<keyword evidence="1" id="KW-0805">Transcription regulation</keyword>
<dbReference type="PRINTS" id="PR00032">
    <property type="entry name" value="HTHARAC"/>
</dbReference>